<protein>
    <submittedName>
        <fullName evidence="2">Uncharacterized protein</fullName>
    </submittedName>
</protein>
<feature type="compositionally biased region" description="Pro residues" evidence="1">
    <location>
        <begin position="191"/>
        <end position="215"/>
    </location>
</feature>
<evidence type="ECO:0000313" key="2">
    <source>
        <dbReference type="EMBL" id="KNC47337.1"/>
    </source>
</evidence>
<dbReference type="RefSeq" id="XP_013759675.1">
    <property type="nucleotide sequence ID" value="XM_013904221.1"/>
</dbReference>
<sequence length="259" mass="27566">MDELPLYPLHAPLLDRPQTAASDSVAAAAADLAALANARSAAAAARPPVPSPVPSPERGPPSLPRHNVPLDNGILQVLAAEDAAWEVVTQLQAAASPEDALDTAIARRGVDIPSGSPPRRRSPGTRRRRSRSSQRRLTERYVAAVELLVDSVRGLVVRKRKVRPGGSSPCRPAPRRSPPFEWDAHRNDDLPPLPGAGEPLPPPPAEPTLPLPAPLVEPSSDHTAVADDLTVPAFTRARDPPLADPHMAIYYRPVDVPGD</sequence>
<feature type="region of interest" description="Disordered" evidence="1">
    <location>
        <begin position="106"/>
        <end position="136"/>
    </location>
</feature>
<feature type="compositionally biased region" description="Low complexity" evidence="1">
    <location>
        <begin position="37"/>
        <end position="46"/>
    </location>
</feature>
<dbReference type="EMBL" id="GL349446">
    <property type="protein sequence ID" value="KNC47337.1"/>
    <property type="molecule type" value="Genomic_DNA"/>
</dbReference>
<accession>A0A0L0D4P7</accession>
<dbReference type="GeneID" id="25563344"/>
<feature type="compositionally biased region" description="Pro residues" evidence="1">
    <location>
        <begin position="47"/>
        <end position="63"/>
    </location>
</feature>
<dbReference type="AlphaFoldDB" id="A0A0L0D4P7"/>
<evidence type="ECO:0000313" key="3">
    <source>
        <dbReference type="Proteomes" id="UP000054408"/>
    </source>
</evidence>
<dbReference type="Proteomes" id="UP000054408">
    <property type="component" value="Unassembled WGS sequence"/>
</dbReference>
<feature type="region of interest" description="Disordered" evidence="1">
    <location>
        <begin position="37"/>
        <end position="68"/>
    </location>
</feature>
<feature type="region of interest" description="Disordered" evidence="1">
    <location>
        <begin position="161"/>
        <end position="228"/>
    </location>
</feature>
<gene>
    <name evidence="2" type="ORF">AMSG_03771</name>
</gene>
<name>A0A0L0D4P7_THETB</name>
<evidence type="ECO:0000256" key="1">
    <source>
        <dbReference type="SAM" id="MobiDB-lite"/>
    </source>
</evidence>
<keyword evidence="3" id="KW-1185">Reference proteome</keyword>
<organism evidence="2 3">
    <name type="scientific">Thecamonas trahens ATCC 50062</name>
    <dbReference type="NCBI Taxonomy" id="461836"/>
    <lineage>
        <taxon>Eukaryota</taxon>
        <taxon>Apusozoa</taxon>
        <taxon>Apusomonadida</taxon>
        <taxon>Apusomonadidae</taxon>
        <taxon>Thecamonas</taxon>
    </lineage>
</organism>
<reference evidence="2 3" key="1">
    <citation type="submission" date="2010-05" db="EMBL/GenBank/DDBJ databases">
        <title>The Genome Sequence of Thecamonas trahens ATCC 50062.</title>
        <authorList>
            <consortium name="The Broad Institute Genome Sequencing Platform"/>
            <person name="Russ C."/>
            <person name="Cuomo C."/>
            <person name="Shea T."/>
            <person name="Young S.K."/>
            <person name="Zeng Q."/>
            <person name="Koehrsen M."/>
            <person name="Haas B."/>
            <person name="Borodovsky M."/>
            <person name="Guigo R."/>
            <person name="Alvarado L."/>
            <person name="Berlin A."/>
            <person name="Bochicchio J."/>
            <person name="Borenstein D."/>
            <person name="Chapman S."/>
            <person name="Chen Z."/>
            <person name="Freedman E."/>
            <person name="Gellesch M."/>
            <person name="Goldberg J."/>
            <person name="Griggs A."/>
            <person name="Gujja S."/>
            <person name="Heilman E."/>
            <person name="Heiman D."/>
            <person name="Hepburn T."/>
            <person name="Howarth C."/>
            <person name="Jen D."/>
            <person name="Larson L."/>
            <person name="Mehta T."/>
            <person name="Park D."/>
            <person name="Pearson M."/>
            <person name="Roberts A."/>
            <person name="Saif S."/>
            <person name="Shenoy N."/>
            <person name="Sisk P."/>
            <person name="Stolte C."/>
            <person name="Sykes S."/>
            <person name="Thomson T."/>
            <person name="Walk T."/>
            <person name="White J."/>
            <person name="Yandava C."/>
            <person name="Burger G."/>
            <person name="Gray M.W."/>
            <person name="Holland P.W.H."/>
            <person name="King N."/>
            <person name="Lang F.B.F."/>
            <person name="Roger A.J."/>
            <person name="Ruiz-Trillo I."/>
            <person name="Lander E."/>
            <person name="Nusbaum C."/>
        </authorList>
    </citation>
    <scope>NUCLEOTIDE SEQUENCE [LARGE SCALE GENOMIC DNA]</scope>
    <source>
        <strain evidence="2 3">ATCC 50062</strain>
    </source>
</reference>
<feature type="compositionally biased region" description="Basic residues" evidence="1">
    <location>
        <begin position="118"/>
        <end position="134"/>
    </location>
</feature>
<proteinExistence type="predicted"/>